<evidence type="ECO:0000313" key="2">
    <source>
        <dbReference type="Proteomes" id="UP001607303"/>
    </source>
</evidence>
<dbReference type="AlphaFoldDB" id="A0ABD2CEF6"/>
<accession>A0ABD2CEF6</accession>
<comment type="caution">
    <text evidence="1">The sequence shown here is derived from an EMBL/GenBank/DDBJ whole genome shotgun (WGS) entry which is preliminary data.</text>
</comment>
<sequence length="384" mass="43316">MSTYLIFNQLQIIHPQFRPKSRSSVLEPPQNFLSIVVRVRSKEEAMCRRGPHNLWLKRATIRLLKRRLFDHAGHANFTVESPLARGSPDTATSKRWDLERRLFDHAGHANFTVESPLARGSPDTATSKRHDRSCLEMSEADGVDSGAICKRGFIHLQFAEKPEAPEAERHLGSWILERWCSRARLSSKLALTHSTYSRECFRNARVSIRECGRIQFWVPAFVRLCSSGDRSFRCWIVELCVSRSPNTETHGAAILAFGGLNSSGSVGLQKQQPPRGGTWVGSTCDMSKSCRLQVSPCEWLQRRLFDHAGHANFRVESPLARGSPNAATSTRWDLGRHDRSCLDMSEADDVDSGAICKRGFIHLQFAEKLEAPEAERHLGSWILE</sequence>
<name>A0ABD2CEF6_VESMC</name>
<proteinExistence type="predicted"/>
<organism evidence="1 2">
    <name type="scientific">Vespula maculifrons</name>
    <name type="common">Eastern yellow jacket</name>
    <name type="synonym">Wasp</name>
    <dbReference type="NCBI Taxonomy" id="7453"/>
    <lineage>
        <taxon>Eukaryota</taxon>
        <taxon>Metazoa</taxon>
        <taxon>Ecdysozoa</taxon>
        <taxon>Arthropoda</taxon>
        <taxon>Hexapoda</taxon>
        <taxon>Insecta</taxon>
        <taxon>Pterygota</taxon>
        <taxon>Neoptera</taxon>
        <taxon>Endopterygota</taxon>
        <taxon>Hymenoptera</taxon>
        <taxon>Apocrita</taxon>
        <taxon>Aculeata</taxon>
        <taxon>Vespoidea</taxon>
        <taxon>Vespidae</taxon>
        <taxon>Vespinae</taxon>
        <taxon>Vespula</taxon>
    </lineage>
</organism>
<gene>
    <name evidence="1" type="ORF">V1477_008674</name>
</gene>
<dbReference type="Proteomes" id="UP001607303">
    <property type="component" value="Unassembled WGS sequence"/>
</dbReference>
<dbReference type="EMBL" id="JAYRBN010000056">
    <property type="protein sequence ID" value="KAL2743185.1"/>
    <property type="molecule type" value="Genomic_DNA"/>
</dbReference>
<protein>
    <submittedName>
        <fullName evidence="1">Uncharacterized protein</fullName>
    </submittedName>
</protein>
<keyword evidence="2" id="KW-1185">Reference proteome</keyword>
<evidence type="ECO:0000313" key="1">
    <source>
        <dbReference type="EMBL" id="KAL2743185.1"/>
    </source>
</evidence>
<reference evidence="1 2" key="1">
    <citation type="journal article" date="2024" name="Ann. Entomol. Soc. Am.">
        <title>Genomic analyses of the southern and eastern yellowjacket wasps (Hymenoptera: Vespidae) reveal evolutionary signatures of social life.</title>
        <authorList>
            <person name="Catto M.A."/>
            <person name="Caine P.B."/>
            <person name="Orr S.E."/>
            <person name="Hunt B.G."/>
            <person name="Goodisman M.A.D."/>
        </authorList>
    </citation>
    <scope>NUCLEOTIDE SEQUENCE [LARGE SCALE GENOMIC DNA]</scope>
    <source>
        <strain evidence="1">232</strain>
        <tissue evidence="1">Head and thorax</tissue>
    </source>
</reference>